<reference evidence="1 2" key="1">
    <citation type="submission" date="2017-09" db="EMBL/GenBank/DDBJ databases">
        <title>WGS assembly of Aquilegia coerulea Goldsmith.</title>
        <authorList>
            <person name="Hodges S."/>
            <person name="Kramer E."/>
            <person name="Nordborg M."/>
            <person name="Tomkins J."/>
            <person name="Borevitz J."/>
            <person name="Derieg N."/>
            <person name="Yan J."/>
            <person name="Mihaltcheva S."/>
            <person name="Hayes R.D."/>
            <person name="Rokhsar D."/>
        </authorList>
    </citation>
    <scope>NUCLEOTIDE SEQUENCE [LARGE SCALE GENOMIC DNA]</scope>
    <source>
        <strain evidence="2">cv. Goldsmith</strain>
    </source>
</reference>
<dbReference type="InParanoid" id="A0A2G5E9K2"/>
<evidence type="ECO:0008006" key="3">
    <source>
        <dbReference type="Google" id="ProtNLM"/>
    </source>
</evidence>
<evidence type="ECO:0000313" key="1">
    <source>
        <dbReference type="EMBL" id="PIA52446.1"/>
    </source>
</evidence>
<dbReference type="AlphaFoldDB" id="A0A2G5E9K2"/>
<keyword evidence="2" id="KW-1185">Reference proteome</keyword>
<name>A0A2G5E9K2_AQUCA</name>
<dbReference type="EMBL" id="KZ305027">
    <property type="protein sequence ID" value="PIA52446.1"/>
    <property type="molecule type" value="Genomic_DNA"/>
</dbReference>
<sequence length="54" mass="6377">MFLGQMPKRPNRDEAIKQLKTHVKQFVAFCVVVRAVPYVLHYFCQESPELKIEI</sequence>
<protein>
    <recommendedName>
        <fullName evidence="3">Mitochondrial import receptor subunit TOM6 homolog</fullName>
    </recommendedName>
</protein>
<organism evidence="1 2">
    <name type="scientific">Aquilegia coerulea</name>
    <name type="common">Rocky mountain columbine</name>
    <dbReference type="NCBI Taxonomy" id="218851"/>
    <lineage>
        <taxon>Eukaryota</taxon>
        <taxon>Viridiplantae</taxon>
        <taxon>Streptophyta</taxon>
        <taxon>Embryophyta</taxon>
        <taxon>Tracheophyta</taxon>
        <taxon>Spermatophyta</taxon>
        <taxon>Magnoliopsida</taxon>
        <taxon>Ranunculales</taxon>
        <taxon>Ranunculaceae</taxon>
        <taxon>Thalictroideae</taxon>
        <taxon>Aquilegia</taxon>
    </lineage>
</organism>
<dbReference type="InterPro" id="IPR034554">
    <property type="entry name" value="TOM6_plants"/>
</dbReference>
<dbReference type="Proteomes" id="UP000230069">
    <property type="component" value="Unassembled WGS sequence"/>
</dbReference>
<evidence type="ECO:0000313" key="2">
    <source>
        <dbReference type="Proteomes" id="UP000230069"/>
    </source>
</evidence>
<dbReference type="STRING" id="218851.A0A2G5E9K2"/>
<accession>A0A2G5E9K2</accession>
<dbReference type="PANTHER" id="PTHR35999">
    <property type="entry name" value="MITOCHONDRIAL IMPORT RECEPTOR SUBUNIT TOM6 HOMOLOG"/>
    <property type="match status" value="1"/>
</dbReference>
<gene>
    <name evidence="1" type="ORF">AQUCO_01000370v1</name>
</gene>
<proteinExistence type="predicted"/>
<dbReference type="GO" id="GO:0005742">
    <property type="term" value="C:mitochondrial outer membrane translocase complex"/>
    <property type="evidence" value="ECO:0007669"/>
    <property type="project" value="InterPro"/>
</dbReference>
<dbReference type="PANTHER" id="PTHR35999:SF1">
    <property type="entry name" value="MITOCHONDRIAL IMPORT RECEPTOR SUBUNIT TOM6 HOMOLOG"/>
    <property type="match status" value="1"/>
</dbReference>
<dbReference type="OrthoDB" id="1912883at2759"/>
<dbReference type="FunCoup" id="A0A2G5E9K2">
    <property type="interactions" value="670"/>
</dbReference>